<dbReference type="AlphaFoldDB" id="A0A975IWN4"/>
<keyword evidence="4" id="KW-1185">Reference proteome</keyword>
<organism evidence="3 4">
    <name type="scientific">Phenylobacterium montanum</name>
    <dbReference type="NCBI Taxonomy" id="2823693"/>
    <lineage>
        <taxon>Bacteria</taxon>
        <taxon>Pseudomonadati</taxon>
        <taxon>Pseudomonadota</taxon>
        <taxon>Alphaproteobacteria</taxon>
        <taxon>Caulobacterales</taxon>
        <taxon>Caulobacteraceae</taxon>
        <taxon>Phenylobacterium</taxon>
    </lineage>
</organism>
<dbReference type="KEGG" id="caul:KCG34_07855"/>
<keyword evidence="2" id="KW-0449">Lipoprotein</keyword>
<keyword evidence="2" id="KW-0732">Signal</keyword>
<dbReference type="EMBL" id="CP073078">
    <property type="protein sequence ID" value="QUD89774.1"/>
    <property type="molecule type" value="Genomic_DNA"/>
</dbReference>
<reference evidence="3" key="1">
    <citation type="submission" date="2021-04" db="EMBL/GenBank/DDBJ databases">
        <title>The complete genome sequence of Caulobacter sp. S6.</title>
        <authorList>
            <person name="Tang Y."/>
            <person name="Ouyang W."/>
            <person name="Liu Q."/>
            <person name="Huang B."/>
            <person name="Guo Z."/>
            <person name="Lei P."/>
        </authorList>
    </citation>
    <scope>NUCLEOTIDE SEQUENCE</scope>
    <source>
        <strain evidence="3">S6</strain>
    </source>
</reference>
<proteinExistence type="inferred from homology"/>
<feature type="signal peptide" evidence="2">
    <location>
        <begin position="1"/>
        <end position="19"/>
    </location>
</feature>
<dbReference type="GO" id="GO:0015562">
    <property type="term" value="F:efflux transmembrane transporter activity"/>
    <property type="evidence" value="ECO:0007669"/>
    <property type="project" value="InterPro"/>
</dbReference>
<evidence type="ECO:0000256" key="1">
    <source>
        <dbReference type="ARBA" id="ARBA00007613"/>
    </source>
</evidence>
<keyword evidence="2" id="KW-0812">Transmembrane</keyword>
<dbReference type="Gene3D" id="1.20.1600.10">
    <property type="entry name" value="Outer membrane efflux proteins (OEP)"/>
    <property type="match status" value="1"/>
</dbReference>
<evidence type="ECO:0000313" key="3">
    <source>
        <dbReference type="EMBL" id="QUD89774.1"/>
    </source>
</evidence>
<accession>A0A975IWN4</accession>
<dbReference type="RefSeq" id="WP_211939826.1">
    <property type="nucleotide sequence ID" value="NZ_CP073078.1"/>
</dbReference>
<dbReference type="PANTHER" id="PTHR30203:SF25">
    <property type="entry name" value="OUTER MEMBRANE PROTEIN-RELATED"/>
    <property type="match status" value="1"/>
</dbReference>
<dbReference type="PROSITE" id="PS51257">
    <property type="entry name" value="PROKAR_LIPOPROTEIN"/>
    <property type="match status" value="1"/>
</dbReference>
<keyword evidence="2" id="KW-1134">Transmembrane beta strand</keyword>
<comment type="subcellular location">
    <subcellularLocation>
        <location evidence="2">Cell membrane</location>
        <topology evidence="2">Lipid-anchor</topology>
    </subcellularLocation>
</comment>
<dbReference type="Gene3D" id="2.20.200.10">
    <property type="entry name" value="Outer membrane efflux proteins (OEP)"/>
    <property type="match status" value="1"/>
</dbReference>
<dbReference type="Pfam" id="PF02321">
    <property type="entry name" value="OEP"/>
    <property type="match status" value="2"/>
</dbReference>
<name>A0A975IWN4_9CAUL</name>
<evidence type="ECO:0000256" key="2">
    <source>
        <dbReference type="RuleBase" id="RU362097"/>
    </source>
</evidence>
<dbReference type="PANTHER" id="PTHR30203">
    <property type="entry name" value="OUTER MEMBRANE CATION EFFLUX PROTEIN"/>
    <property type="match status" value="1"/>
</dbReference>
<dbReference type="InterPro" id="IPR003423">
    <property type="entry name" value="OMP_efflux"/>
</dbReference>
<dbReference type="InterPro" id="IPR010131">
    <property type="entry name" value="MdtP/NodT-like"/>
</dbReference>
<dbReference type="SUPFAM" id="SSF56954">
    <property type="entry name" value="Outer membrane efflux proteins (OEP)"/>
    <property type="match status" value="1"/>
</dbReference>
<protein>
    <submittedName>
        <fullName evidence="3">Efflux transporter outer membrane subunit</fullName>
    </submittedName>
</protein>
<feature type="chain" id="PRO_5038154991" evidence="2">
    <location>
        <begin position="20"/>
        <end position="486"/>
    </location>
</feature>
<dbReference type="Proteomes" id="UP000676409">
    <property type="component" value="Chromosome"/>
</dbReference>
<keyword evidence="2" id="KW-0564">Palmitate</keyword>
<keyword evidence="2" id="KW-0472">Membrane</keyword>
<dbReference type="NCBIfam" id="TIGR01845">
    <property type="entry name" value="outer_NodT"/>
    <property type="match status" value="1"/>
</dbReference>
<dbReference type="GO" id="GO:0005886">
    <property type="term" value="C:plasma membrane"/>
    <property type="evidence" value="ECO:0007669"/>
    <property type="project" value="UniProtKB-SubCell"/>
</dbReference>
<sequence>MSKPALRRLLFTLPPIALLAGCAVGPDFKAPRPDVPATWSASASAAGVTTARADAAAAWWTSFNDAELTSLVSRARAANLDARQAMLRIAEARAQREIAGSAQWPRLTANASAQDNRLSESTPTGGLFSKIGQFPGLKGVSIPNPYSQYQLGFDASWEIDLFGRVRRSVEAAKADTRASIEDSRAVMVSTLGEVGRAYVDLRGAQAKRAVLEESVITAADLAALAGQRNAAGLSSDIDLSQAQAQAKLAEAQIPLLDRQITQDINRLSLLLALQPGALRAELDAAAPVPPAPPSAPIGLPGDLARRRPDIGAAEARLHAATARMGVAVADLYPRVTLGVQGGFQSEEASSLTDWASRFFSAGPQVQLPIFDGGQRRGAVRLADIHAQEAALDYRRTVLDALHEVGNALAACAADQSRDALLAATVARNRDALDLSRQRYASGLASFIEVLDAERTLQQNQLSLADATTAVSTDLIGLYKALGGGWS</sequence>
<evidence type="ECO:0000313" key="4">
    <source>
        <dbReference type="Proteomes" id="UP000676409"/>
    </source>
</evidence>
<gene>
    <name evidence="3" type="ORF">KCG34_07855</name>
</gene>
<comment type="similarity">
    <text evidence="1 2">Belongs to the outer membrane factor (OMF) (TC 1.B.17) family.</text>
</comment>